<dbReference type="InterPro" id="IPR002201">
    <property type="entry name" value="Glyco_trans_9"/>
</dbReference>
<dbReference type="SUPFAM" id="SSF53756">
    <property type="entry name" value="UDP-Glycosyltransferase/glycogen phosphorylase"/>
    <property type="match status" value="1"/>
</dbReference>
<dbReference type="STRING" id="1592317.DPF_2122"/>
<sequence length="310" mass="34558">MNTDKRFILVHQGALGDFLMTWPVLASLRKALPTSALFWAGSSARLPLLHPLDITYASPALLRTVRLLHLGDVGSSGLVDANDLIIWFVLREKPALIKHENIFFLHGMDKGTCCPPWKMFARGLTQHNIPFDPQWQTTFQTMFPRQVRQGDKRILLFPGSGNPAKNWPLVQFLELADWLQNQGWHPIMVLGPVEQETGLALPETMERACPETIHELIALLQQAVYVIGNDSGPMHLAGYMGIRGLSIFGPTSPEQWGPLGMDVLSLRLACSPCTRTARIVCPDPVCIHNITLDQVIARIRPALARLFQAP</sequence>
<evidence type="ECO:0000313" key="4">
    <source>
        <dbReference type="Proteomes" id="UP000095200"/>
    </source>
</evidence>
<dbReference type="InterPro" id="IPR051199">
    <property type="entry name" value="LPS_LOS_Heptosyltrfase"/>
</dbReference>
<dbReference type="GO" id="GO:0008713">
    <property type="term" value="F:ADP-heptose-lipopolysaccharide heptosyltransferase activity"/>
    <property type="evidence" value="ECO:0007669"/>
    <property type="project" value="TreeGrafter"/>
</dbReference>
<organism evidence="3 4">
    <name type="scientific">Desulfoplanes formicivorans</name>
    <dbReference type="NCBI Taxonomy" id="1592317"/>
    <lineage>
        <taxon>Bacteria</taxon>
        <taxon>Pseudomonadati</taxon>
        <taxon>Thermodesulfobacteriota</taxon>
        <taxon>Desulfovibrionia</taxon>
        <taxon>Desulfovibrionales</taxon>
        <taxon>Desulfoplanaceae</taxon>
        <taxon>Desulfoplanes</taxon>
    </lineage>
</organism>
<dbReference type="EMBL" id="BDFE01000017">
    <property type="protein sequence ID" value="GAU09396.1"/>
    <property type="molecule type" value="Genomic_DNA"/>
</dbReference>
<name>A0A194AK12_9BACT</name>
<keyword evidence="2" id="KW-0808">Transferase</keyword>
<protein>
    <recommendedName>
        <fullName evidence="5">Glycosyl transferase</fullName>
    </recommendedName>
</protein>
<keyword evidence="4" id="KW-1185">Reference proteome</keyword>
<reference evidence="4" key="1">
    <citation type="submission" date="2016-06" db="EMBL/GenBank/DDBJ databases">
        <title>Draft genome sequence of Desulfoplanes formicivorans strain Pf12B.</title>
        <authorList>
            <person name="Watanabe M."/>
            <person name="Kojima H."/>
            <person name="Fukui M."/>
        </authorList>
    </citation>
    <scope>NUCLEOTIDE SEQUENCE [LARGE SCALE GENOMIC DNA]</scope>
    <source>
        <strain evidence="4">Pf12B</strain>
    </source>
</reference>
<dbReference type="Gene3D" id="3.40.50.2000">
    <property type="entry name" value="Glycogen Phosphorylase B"/>
    <property type="match status" value="2"/>
</dbReference>
<accession>A0A194AK12</accession>
<gene>
    <name evidence="3" type="ORF">DPF_2122</name>
</gene>
<proteinExistence type="predicted"/>
<evidence type="ECO:0000256" key="2">
    <source>
        <dbReference type="ARBA" id="ARBA00022679"/>
    </source>
</evidence>
<dbReference type="RefSeq" id="WP_069859629.1">
    <property type="nucleotide sequence ID" value="NZ_BDFE01000017.1"/>
</dbReference>
<evidence type="ECO:0000313" key="3">
    <source>
        <dbReference type="EMBL" id="GAU09396.1"/>
    </source>
</evidence>
<evidence type="ECO:0008006" key="5">
    <source>
        <dbReference type="Google" id="ProtNLM"/>
    </source>
</evidence>
<comment type="caution">
    <text evidence="3">The sequence shown here is derived from an EMBL/GenBank/DDBJ whole genome shotgun (WGS) entry which is preliminary data.</text>
</comment>
<keyword evidence="1" id="KW-0328">Glycosyltransferase</keyword>
<dbReference type="CDD" id="cd03789">
    <property type="entry name" value="GT9_LPS_heptosyltransferase"/>
    <property type="match status" value="1"/>
</dbReference>
<dbReference type="Proteomes" id="UP000095200">
    <property type="component" value="Unassembled WGS sequence"/>
</dbReference>
<evidence type="ECO:0000256" key="1">
    <source>
        <dbReference type="ARBA" id="ARBA00022676"/>
    </source>
</evidence>
<dbReference type="OrthoDB" id="9795016at2"/>
<dbReference type="GO" id="GO:0009244">
    <property type="term" value="P:lipopolysaccharide core region biosynthetic process"/>
    <property type="evidence" value="ECO:0007669"/>
    <property type="project" value="TreeGrafter"/>
</dbReference>
<dbReference type="GO" id="GO:0005829">
    <property type="term" value="C:cytosol"/>
    <property type="evidence" value="ECO:0007669"/>
    <property type="project" value="TreeGrafter"/>
</dbReference>
<dbReference type="Pfam" id="PF01075">
    <property type="entry name" value="Glyco_transf_9"/>
    <property type="match status" value="1"/>
</dbReference>
<dbReference type="PANTHER" id="PTHR30160">
    <property type="entry name" value="TETRAACYLDISACCHARIDE 4'-KINASE-RELATED"/>
    <property type="match status" value="1"/>
</dbReference>
<dbReference type="AlphaFoldDB" id="A0A194AK12"/>